<sequence>MDQRTRFSDVERKVVEQAQAVPQWATEMVDAQPLASLLTVFAAGFVVGAGVVAAVVTAPPPRTRLQEAELYKDRIVEAIAKSMPKQLSDLWAR</sequence>
<dbReference type="RefSeq" id="WP_092051805.1">
    <property type="nucleotide sequence ID" value="NZ_FOQD01000012.1"/>
</dbReference>
<dbReference type="STRING" id="1576369.SAMN05421753_11260"/>
<accession>A0A1I3KWC3</accession>
<keyword evidence="1" id="KW-0472">Membrane</keyword>
<proteinExistence type="predicted"/>
<gene>
    <name evidence="2" type="ORF">SAMN05421753_11260</name>
</gene>
<evidence type="ECO:0000313" key="2">
    <source>
        <dbReference type="EMBL" id="SFI76628.1"/>
    </source>
</evidence>
<organism evidence="2 3">
    <name type="scientific">Planctomicrobium piriforme</name>
    <dbReference type="NCBI Taxonomy" id="1576369"/>
    <lineage>
        <taxon>Bacteria</taxon>
        <taxon>Pseudomonadati</taxon>
        <taxon>Planctomycetota</taxon>
        <taxon>Planctomycetia</taxon>
        <taxon>Planctomycetales</taxon>
        <taxon>Planctomycetaceae</taxon>
        <taxon>Planctomicrobium</taxon>
    </lineage>
</organism>
<keyword evidence="3" id="KW-1185">Reference proteome</keyword>
<protein>
    <submittedName>
        <fullName evidence="2">Uncharacterized protein</fullName>
    </submittedName>
</protein>
<keyword evidence="1" id="KW-1133">Transmembrane helix</keyword>
<reference evidence="3" key="1">
    <citation type="submission" date="2016-10" db="EMBL/GenBank/DDBJ databases">
        <authorList>
            <person name="Varghese N."/>
            <person name="Submissions S."/>
        </authorList>
    </citation>
    <scope>NUCLEOTIDE SEQUENCE [LARGE SCALE GENOMIC DNA]</scope>
    <source>
        <strain evidence="3">DSM 26348</strain>
    </source>
</reference>
<feature type="transmembrane region" description="Helical" evidence="1">
    <location>
        <begin position="34"/>
        <end position="56"/>
    </location>
</feature>
<name>A0A1I3KWC3_9PLAN</name>
<dbReference type="AlphaFoldDB" id="A0A1I3KWC3"/>
<evidence type="ECO:0000313" key="3">
    <source>
        <dbReference type="Proteomes" id="UP000199518"/>
    </source>
</evidence>
<dbReference type="EMBL" id="FOQD01000012">
    <property type="protein sequence ID" value="SFI76628.1"/>
    <property type="molecule type" value="Genomic_DNA"/>
</dbReference>
<dbReference type="Proteomes" id="UP000199518">
    <property type="component" value="Unassembled WGS sequence"/>
</dbReference>
<evidence type="ECO:0000256" key="1">
    <source>
        <dbReference type="SAM" id="Phobius"/>
    </source>
</evidence>
<keyword evidence="1" id="KW-0812">Transmembrane</keyword>